<accession>W9S706</accession>
<evidence type="ECO:0000313" key="2">
    <source>
        <dbReference type="Proteomes" id="UP000030645"/>
    </source>
</evidence>
<protein>
    <submittedName>
        <fullName evidence="1">Uncharacterized protein</fullName>
    </submittedName>
</protein>
<reference evidence="2" key="1">
    <citation type="submission" date="2013-01" db="EMBL/GenBank/DDBJ databases">
        <title>Draft Genome Sequence of a Mulberry Tree, Morus notabilis C.K. Schneid.</title>
        <authorList>
            <person name="He N."/>
            <person name="Zhao S."/>
        </authorList>
    </citation>
    <scope>NUCLEOTIDE SEQUENCE</scope>
</reference>
<organism evidence="1 2">
    <name type="scientific">Morus notabilis</name>
    <dbReference type="NCBI Taxonomy" id="981085"/>
    <lineage>
        <taxon>Eukaryota</taxon>
        <taxon>Viridiplantae</taxon>
        <taxon>Streptophyta</taxon>
        <taxon>Embryophyta</taxon>
        <taxon>Tracheophyta</taxon>
        <taxon>Spermatophyta</taxon>
        <taxon>Magnoliopsida</taxon>
        <taxon>eudicotyledons</taxon>
        <taxon>Gunneridae</taxon>
        <taxon>Pentapetalae</taxon>
        <taxon>rosids</taxon>
        <taxon>fabids</taxon>
        <taxon>Rosales</taxon>
        <taxon>Moraceae</taxon>
        <taxon>Moreae</taxon>
        <taxon>Morus</taxon>
    </lineage>
</organism>
<dbReference type="eggNOG" id="KOG0845">
    <property type="taxonomic scope" value="Eukaryota"/>
</dbReference>
<evidence type="ECO:0000313" key="1">
    <source>
        <dbReference type="EMBL" id="EXC30156.1"/>
    </source>
</evidence>
<dbReference type="STRING" id="981085.W9S706"/>
<name>W9S706_9ROSA</name>
<gene>
    <name evidence="1" type="ORF">L484_008486</name>
</gene>
<keyword evidence="2" id="KW-1185">Reference proteome</keyword>
<sequence length="173" mass="18852">MGYGSVINLVTLDRCVWCLEYSILQLYVLAYFGQSTSSFGSSPFGTSTSPFGAQSSGFEDSREDGLVQEKVNLVKVNQKSNEVHDDHTIQKGDSYMTLSGHRAGEAAIVYEHGADIEALMPKLWRSDRTLSGPPLKFTYVRRGKKGKKGSDVDNPGTDVELAKLLGELVGKGI</sequence>
<proteinExistence type="predicted"/>
<dbReference type="EMBL" id="KE346199">
    <property type="protein sequence ID" value="EXC30156.1"/>
    <property type="molecule type" value="Genomic_DNA"/>
</dbReference>
<dbReference type="AlphaFoldDB" id="W9S706"/>
<dbReference type="Proteomes" id="UP000030645">
    <property type="component" value="Unassembled WGS sequence"/>
</dbReference>